<dbReference type="RefSeq" id="WP_027884867.1">
    <property type="nucleotide sequence ID" value="NZ_BMWY01000001.1"/>
</dbReference>
<dbReference type="PANTHER" id="PTHR38787:SF3">
    <property type="entry name" value="REGULATORY P DOMAIN-CONTAINING PROTEIN"/>
    <property type="match status" value="1"/>
</dbReference>
<evidence type="ECO:0000256" key="2">
    <source>
        <dbReference type="SAM" id="SignalP"/>
    </source>
</evidence>
<dbReference type="InterPro" id="IPR027589">
    <property type="entry name" value="Choice_anch_B"/>
</dbReference>
<organism evidence="4 5">
    <name type="scientific">Mesonia mobilis</name>
    <dbReference type="NCBI Taxonomy" id="369791"/>
    <lineage>
        <taxon>Bacteria</taxon>
        <taxon>Pseudomonadati</taxon>
        <taxon>Bacteroidota</taxon>
        <taxon>Flavobacteriia</taxon>
        <taxon>Flavobacteriales</taxon>
        <taxon>Flavobacteriaceae</taxon>
        <taxon>Mesonia</taxon>
    </lineage>
</organism>
<name>A0ABQ3BGN9_9FLAO</name>
<dbReference type="GeneID" id="94367833"/>
<keyword evidence="5" id="KW-1185">Reference proteome</keyword>
<accession>A0ABQ3BGN9</accession>
<dbReference type="SUPFAM" id="SSF75011">
    <property type="entry name" value="3-carboxy-cis,cis-mucoante lactonizing enzyme"/>
    <property type="match status" value="1"/>
</dbReference>
<evidence type="ECO:0000313" key="4">
    <source>
        <dbReference type="EMBL" id="GGZ44511.1"/>
    </source>
</evidence>
<proteinExistence type="predicted"/>
<dbReference type="EMBL" id="BMWY01000001">
    <property type="protein sequence ID" value="GGZ44511.1"/>
    <property type="molecule type" value="Genomic_DNA"/>
</dbReference>
<dbReference type="InterPro" id="IPR026444">
    <property type="entry name" value="Secre_tail"/>
</dbReference>
<evidence type="ECO:0000313" key="5">
    <source>
        <dbReference type="Proteomes" id="UP000615593"/>
    </source>
</evidence>
<dbReference type="Pfam" id="PF18962">
    <property type="entry name" value="Por_Secre_tail"/>
    <property type="match status" value="1"/>
</dbReference>
<dbReference type="PANTHER" id="PTHR38787">
    <property type="entry name" value="REGULATORY P DOMAIN-CONTAINING PROTEIN"/>
    <property type="match status" value="1"/>
</dbReference>
<dbReference type="NCBIfam" id="TIGR04312">
    <property type="entry name" value="choice_anch_B"/>
    <property type="match status" value="1"/>
</dbReference>
<dbReference type="Proteomes" id="UP000615593">
    <property type="component" value="Unassembled WGS sequence"/>
</dbReference>
<dbReference type="NCBIfam" id="TIGR04183">
    <property type="entry name" value="Por_Secre_tail"/>
    <property type="match status" value="1"/>
</dbReference>
<evidence type="ECO:0000259" key="3">
    <source>
        <dbReference type="Pfam" id="PF18962"/>
    </source>
</evidence>
<feature type="chain" id="PRO_5046496011" description="Secretion system C-terminal sorting domain-containing protein" evidence="2">
    <location>
        <begin position="20"/>
        <end position="472"/>
    </location>
</feature>
<dbReference type="Pfam" id="PF08309">
    <property type="entry name" value="LVIVD"/>
    <property type="match status" value="2"/>
</dbReference>
<evidence type="ECO:0000256" key="1">
    <source>
        <dbReference type="ARBA" id="ARBA00022729"/>
    </source>
</evidence>
<dbReference type="InterPro" id="IPR013211">
    <property type="entry name" value="LVIVD"/>
</dbReference>
<feature type="signal peptide" evidence="2">
    <location>
        <begin position="1"/>
        <end position="19"/>
    </location>
</feature>
<comment type="caution">
    <text evidence="4">The sequence shown here is derived from an EMBL/GenBank/DDBJ whole genome shotgun (WGS) entry which is preliminary data.</text>
</comment>
<reference evidence="5" key="1">
    <citation type="journal article" date="2019" name="Int. J. Syst. Evol. Microbiol.">
        <title>The Global Catalogue of Microorganisms (GCM) 10K type strain sequencing project: providing services to taxonomists for standard genome sequencing and annotation.</title>
        <authorList>
            <consortium name="The Broad Institute Genomics Platform"/>
            <consortium name="The Broad Institute Genome Sequencing Center for Infectious Disease"/>
            <person name="Wu L."/>
            <person name="Ma J."/>
        </authorList>
    </citation>
    <scope>NUCLEOTIDE SEQUENCE [LARGE SCALE GENOMIC DNA]</scope>
    <source>
        <strain evidence="5">KCTC 12708</strain>
    </source>
</reference>
<keyword evidence="1 2" id="KW-0732">Signal</keyword>
<gene>
    <name evidence="4" type="ORF">GCM10008088_01910</name>
</gene>
<protein>
    <recommendedName>
        <fullName evidence="3">Secretion system C-terminal sorting domain-containing protein</fullName>
    </recommendedName>
</protein>
<sequence length="472" mass="51879">MKKLLLSLFSILYTAIFFAQVPCENGFAGDYPCNDYDLMSHISLATLGASAGNDSWGWTDPADGKEYAIMGVDNGTCFIDISDPVNPVYLGKLPTHTNPSAWRDIKVYQNYAFVVSEASGHGMQVFDLTKLRNVTNAPATFSADAHYGGFGNCHNIVINPDQGFAYAVGTSLNNGGPHMVDIQNPLNPVFAGAYDASFYTHDAQVVTYNGPDTDYTGDQILIGSNEDEVVVVNVTNKSNPVLISTVSYSNIGYTHQGWFTEDQAYFLLGDELDEINFGFNSKTVVFDFTDLDNPSVAFDFFGQTTAIDHNGYVKNDDFFVAEYTAGMRVIDVSDIENSNIFETSYFDTYPNSDAVSFSGAWSVYPYFDSENIVISDIDSGFFLVRESGTLATEDHEFSASVKLYPNPTHSILNVEIEQGELTQVEFFDVMGKKVLQASLDELSSGQINISNLSSGVYLARINNKISKKVIIE</sequence>
<feature type="domain" description="Secretion system C-terminal sorting" evidence="3">
    <location>
        <begin position="403"/>
        <end position="471"/>
    </location>
</feature>